<dbReference type="Pfam" id="PF11951">
    <property type="entry name" value="Fungal_trans_2"/>
    <property type="match status" value="1"/>
</dbReference>
<evidence type="ECO:0000256" key="6">
    <source>
        <dbReference type="ARBA" id="ARBA00023242"/>
    </source>
</evidence>
<evidence type="ECO:0000256" key="4">
    <source>
        <dbReference type="ARBA" id="ARBA00023125"/>
    </source>
</evidence>
<keyword evidence="1" id="KW-0479">Metal-binding</keyword>
<evidence type="ECO:0000256" key="1">
    <source>
        <dbReference type="ARBA" id="ARBA00022723"/>
    </source>
</evidence>
<dbReference type="Proteomes" id="UP000654913">
    <property type="component" value="Chromosome 2"/>
</dbReference>
<dbReference type="KEGG" id="apuu:APUU_22157A"/>
<evidence type="ECO:0000256" key="3">
    <source>
        <dbReference type="ARBA" id="ARBA00023015"/>
    </source>
</evidence>
<keyword evidence="5" id="KW-0804">Transcription</keyword>
<keyword evidence="4" id="KW-0238">DNA-binding</keyword>
<keyword evidence="2" id="KW-0862">Zinc</keyword>
<evidence type="ECO:0000313" key="7">
    <source>
        <dbReference type="EMBL" id="BCS21725.1"/>
    </source>
</evidence>
<reference evidence="7" key="1">
    <citation type="submission" date="2021-01" db="EMBL/GenBank/DDBJ databases">
        <authorList>
            <consortium name="Aspergillus puulaauensis MK2 genome sequencing consortium"/>
            <person name="Kazuki M."/>
            <person name="Futagami T."/>
        </authorList>
    </citation>
    <scope>NUCLEOTIDE SEQUENCE</scope>
    <source>
        <strain evidence="7">MK2</strain>
    </source>
</reference>
<dbReference type="GO" id="GO:0046872">
    <property type="term" value="F:metal ion binding"/>
    <property type="evidence" value="ECO:0007669"/>
    <property type="project" value="UniProtKB-KW"/>
</dbReference>
<protein>
    <submittedName>
        <fullName evidence="7">Uncharacterized protein</fullName>
    </submittedName>
</protein>
<sequence length="504" mass="56795">MATQHSLGSPVYHPNTLPGLAYEEKRQLHRFRNILTEKLAQPFGSHFWNSLVLQLSQSEPAVLHAALALTSAHERFVQDQGRLDFSSVAPSGLFSLRQYNQAIRALISNTSLETTLSLRIAIVSCVLFVCLEILRGDMNAMQTHFAAGIKLLHQLQHQGQRLPAPKSIILVTDNPEAFDDHLVEVFARLNMQFLMLGQVPESKETFSPAFQYGGHVHIPRQFCSAGQARQSANPILLSTIHFIMGMEQLALTTDVHPLLPSPKMLDKRGALQSDLSEWITGYESSVNPYLASIPWNEIVGLTTLRVYAEMSTILLDTCFSTKETAYDPHLPKFKWIIERYREFHKSLETQHCKGQPYFTIDPSFFPPLYFTALKCRDWSTRHQALSFLREYHHMEGPWTGAMLAIVAGHVISQEEKHFEGALQSSAPTSNPQIPPSTRPSIVLPEFTRIHCVECKLPDRRAQESYIASLTLRRFRHELGKAGGWEVSKCSIDLTSQPQAAVFGV</sequence>
<keyword evidence="8" id="KW-1185">Reference proteome</keyword>
<keyword evidence="3" id="KW-0805">Transcription regulation</keyword>
<evidence type="ECO:0000313" key="8">
    <source>
        <dbReference type="Proteomes" id="UP000654913"/>
    </source>
</evidence>
<dbReference type="OrthoDB" id="2593732at2759"/>
<proteinExistence type="predicted"/>
<dbReference type="EMBL" id="AP024444">
    <property type="protein sequence ID" value="BCS21725.1"/>
    <property type="molecule type" value="Genomic_DNA"/>
</dbReference>
<keyword evidence="6" id="KW-0539">Nucleus</keyword>
<dbReference type="InterPro" id="IPR052360">
    <property type="entry name" value="Transcr_Regulatory_Proteins"/>
</dbReference>
<name>A0A7R7XHW3_9EURO</name>
<dbReference type="PANTHER" id="PTHR36206">
    <property type="entry name" value="ASPERCRYPTIN BIOSYNTHESIS CLUSTER-SPECIFIC TRANSCRIPTION REGULATOR ATNN-RELATED"/>
    <property type="match status" value="1"/>
</dbReference>
<dbReference type="GeneID" id="64971730"/>
<reference evidence="7" key="2">
    <citation type="submission" date="2021-02" db="EMBL/GenBank/DDBJ databases">
        <title>Aspergillus puulaauensis MK2 genome sequence.</title>
        <authorList>
            <person name="Futagami T."/>
            <person name="Mori K."/>
            <person name="Kadooka C."/>
            <person name="Tanaka T."/>
        </authorList>
    </citation>
    <scope>NUCLEOTIDE SEQUENCE</scope>
    <source>
        <strain evidence="7">MK2</strain>
    </source>
</reference>
<gene>
    <name evidence="7" type="ORF">APUU_22157A</name>
</gene>
<organism evidence="7 8">
    <name type="scientific">Aspergillus puulaauensis</name>
    <dbReference type="NCBI Taxonomy" id="1220207"/>
    <lineage>
        <taxon>Eukaryota</taxon>
        <taxon>Fungi</taxon>
        <taxon>Dikarya</taxon>
        <taxon>Ascomycota</taxon>
        <taxon>Pezizomycotina</taxon>
        <taxon>Eurotiomycetes</taxon>
        <taxon>Eurotiomycetidae</taxon>
        <taxon>Eurotiales</taxon>
        <taxon>Aspergillaceae</taxon>
        <taxon>Aspergillus</taxon>
    </lineage>
</organism>
<dbReference type="InterPro" id="IPR021858">
    <property type="entry name" value="Fun_TF"/>
</dbReference>
<evidence type="ECO:0000256" key="2">
    <source>
        <dbReference type="ARBA" id="ARBA00022833"/>
    </source>
</evidence>
<dbReference type="PANTHER" id="PTHR36206:SF16">
    <property type="entry name" value="TRANSCRIPTION FACTOR DOMAIN-CONTAINING PROTEIN-RELATED"/>
    <property type="match status" value="1"/>
</dbReference>
<accession>A0A7R7XHW3</accession>
<dbReference type="RefSeq" id="XP_041553919.1">
    <property type="nucleotide sequence ID" value="XM_041700989.1"/>
</dbReference>
<dbReference type="AlphaFoldDB" id="A0A7R7XHW3"/>
<evidence type="ECO:0000256" key="5">
    <source>
        <dbReference type="ARBA" id="ARBA00023163"/>
    </source>
</evidence>
<dbReference type="GO" id="GO:0003677">
    <property type="term" value="F:DNA binding"/>
    <property type="evidence" value="ECO:0007669"/>
    <property type="project" value="UniProtKB-KW"/>
</dbReference>